<feature type="transmembrane region" description="Helical" evidence="7">
    <location>
        <begin position="446"/>
        <end position="468"/>
    </location>
</feature>
<comment type="similarity">
    <text evidence="2">Belongs to the concentrative nucleoside transporter (CNT) (TC 2.A.41) family.</text>
</comment>
<feature type="transmembrane region" description="Helical" evidence="7">
    <location>
        <begin position="506"/>
        <end position="531"/>
    </location>
</feature>
<feature type="domain" description="Concentrative nucleoside transporter C-terminal" evidence="9">
    <location>
        <begin position="355"/>
        <end position="563"/>
    </location>
</feature>
<evidence type="ECO:0000256" key="2">
    <source>
        <dbReference type="ARBA" id="ARBA00009033"/>
    </source>
</evidence>
<feature type="transmembrane region" description="Helical" evidence="7">
    <location>
        <begin position="543"/>
        <end position="566"/>
    </location>
</feature>
<dbReference type="InterPro" id="IPR002668">
    <property type="entry name" value="CNT_N_dom"/>
</dbReference>
<dbReference type="Pfam" id="PF07662">
    <property type="entry name" value="Nucleos_tra2_C"/>
    <property type="match status" value="1"/>
</dbReference>
<feature type="domain" description="Nucleoside transporter/FeoB GTPase Gate" evidence="10">
    <location>
        <begin position="258"/>
        <end position="352"/>
    </location>
</feature>
<keyword evidence="11" id="KW-1185">Reference proteome</keyword>
<feature type="transmembrane region" description="Helical" evidence="7">
    <location>
        <begin position="327"/>
        <end position="349"/>
    </location>
</feature>
<dbReference type="InterPro" id="IPR011657">
    <property type="entry name" value="CNT_C_dom"/>
</dbReference>
<name>A0A6J2UGM2_DROLE</name>
<keyword evidence="4 7" id="KW-0812">Transmembrane</keyword>
<feature type="transmembrane region" description="Helical" evidence="7">
    <location>
        <begin position="139"/>
        <end position="158"/>
    </location>
</feature>
<feature type="transmembrane region" description="Helical" evidence="7">
    <location>
        <begin position="190"/>
        <end position="210"/>
    </location>
</feature>
<comment type="subcellular location">
    <subcellularLocation>
        <location evidence="1">Cell membrane</location>
        <topology evidence="1">Multi-pass membrane protein</topology>
    </subcellularLocation>
</comment>
<evidence type="ECO:0000256" key="3">
    <source>
        <dbReference type="ARBA" id="ARBA00022475"/>
    </source>
</evidence>
<evidence type="ECO:0000256" key="6">
    <source>
        <dbReference type="ARBA" id="ARBA00023136"/>
    </source>
</evidence>
<feature type="transmembrane region" description="Helical" evidence="7">
    <location>
        <begin position="84"/>
        <end position="108"/>
    </location>
</feature>
<dbReference type="InterPro" id="IPR008276">
    <property type="entry name" value="C_nuclsd_transpt"/>
</dbReference>
<keyword evidence="5 7" id="KW-1133">Transmembrane helix</keyword>
<evidence type="ECO:0000313" key="12">
    <source>
        <dbReference type="RefSeq" id="XP_030387255.1"/>
    </source>
</evidence>
<evidence type="ECO:0000259" key="8">
    <source>
        <dbReference type="Pfam" id="PF01773"/>
    </source>
</evidence>
<feature type="transmembrane region" description="Helical" evidence="7">
    <location>
        <begin position="249"/>
        <end position="272"/>
    </location>
</feature>
<keyword evidence="6 7" id="KW-0472">Membrane</keyword>
<feature type="transmembrane region" description="Helical" evidence="7">
    <location>
        <begin position="409"/>
        <end position="434"/>
    </location>
</feature>
<dbReference type="OrthoDB" id="6075923at2759"/>
<dbReference type="PANTHER" id="PTHR10590">
    <property type="entry name" value="SODIUM/NUCLEOSIDE COTRANSPORTER"/>
    <property type="match status" value="1"/>
</dbReference>
<evidence type="ECO:0000256" key="5">
    <source>
        <dbReference type="ARBA" id="ARBA00022989"/>
    </source>
</evidence>
<accession>A0A6J2UGM2</accession>
<evidence type="ECO:0000256" key="1">
    <source>
        <dbReference type="ARBA" id="ARBA00004651"/>
    </source>
</evidence>
<sequence>MAKRDNEAQPVLEDETEPEEENKAKRICKLVCLIVFHIVFIAYFIWCTVVYIRYDRKEHCHFNTTKDDSNSTQEVEYTPPILCLFNWCMGYGFLVVLFVLFYIAYFYYKVFKPYVGQKVYDNSIEPAIDKWMEFSRTRIMSIVMILFVIVVMGAIILFESRHELLKVRGVAAPIFFIFVGFVFSKHRRAIPWRIVVHGLFLQFMLGIVVIRWDRGREVFACAGDKAAIFFSYAREGALFVYGETIVNDFVFAFAILAGIFFFSVITSCLFYLGVIQFFLGVFGWLLQAMIGTTVCESVNAAANIFLSMSESPLLIRPYISRLTRSELHTICVSGYATVAGTVLGAYISFGASAAHLITASVMGAPGSLAFGKLFYPETEESQTKADNIELEASEDETLLDAAASGAANAMMIVLGIVSNIIAFISMIAFFNAVVEWSFELAGVDEVTFIGLLSKAFMPLVFLMGVPWYDCQKIGLVVAEKTLINEFVGYMDLGKMIMGGEIDARSAAIATFALCGFANPGSLGILIAALSVMAPTRRAEITEVAFLAFFAGSIVSFTSASWAGIFVQETEVNSISEKLIDLYLKNSK</sequence>
<dbReference type="PANTHER" id="PTHR10590:SF4">
    <property type="entry name" value="SOLUTE CARRIER FAMILY 28 MEMBER 3"/>
    <property type="match status" value="1"/>
</dbReference>
<dbReference type="Pfam" id="PF07670">
    <property type="entry name" value="Gate"/>
    <property type="match status" value="1"/>
</dbReference>
<gene>
    <name evidence="12" type="primary">LOC115633890</name>
</gene>
<organism evidence="11 12">
    <name type="scientific">Drosophila lebanonensis</name>
    <name type="common">Fruit fly</name>
    <name type="synonym">Scaptodrosophila lebanonensis</name>
    <dbReference type="NCBI Taxonomy" id="7225"/>
    <lineage>
        <taxon>Eukaryota</taxon>
        <taxon>Metazoa</taxon>
        <taxon>Ecdysozoa</taxon>
        <taxon>Arthropoda</taxon>
        <taxon>Hexapoda</taxon>
        <taxon>Insecta</taxon>
        <taxon>Pterygota</taxon>
        <taxon>Neoptera</taxon>
        <taxon>Endopterygota</taxon>
        <taxon>Diptera</taxon>
        <taxon>Brachycera</taxon>
        <taxon>Muscomorpha</taxon>
        <taxon>Ephydroidea</taxon>
        <taxon>Drosophilidae</taxon>
        <taxon>Scaptodrosophila</taxon>
    </lineage>
</organism>
<dbReference type="Proteomes" id="UP000504634">
    <property type="component" value="Unplaced"/>
</dbReference>
<dbReference type="RefSeq" id="XP_030387255.1">
    <property type="nucleotide sequence ID" value="XM_030531395.1"/>
</dbReference>
<keyword evidence="3" id="KW-1003">Cell membrane</keyword>
<reference evidence="12" key="1">
    <citation type="submission" date="2025-08" db="UniProtKB">
        <authorList>
            <consortium name="RefSeq"/>
        </authorList>
    </citation>
    <scope>IDENTIFICATION</scope>
    <source>
        <strain evidence="12">11010-0011.00</strain>
        <tissue evidence="12">Whole body</tissue>
    </source>
</reference>
<evidence type="ECO:0000256" key="4">
    <source>
        <dbReference type="ARBA" id="ARBA00022692"/>
    </source>
</evidence>
<dbReference type="GO" id="GO:0005886">
    <property type="term" value="C:plasma membrane"/>
    <property type="evidence" value="ECO:0007669"/>
    <property type="project" value="UniProtKB-SubCell"/>
</dbReference>
<protein>
    <submittedName>
        <fullName evidence="12">Sodium/nucleoside cotransporter 2-like isoform X1</fullName>
    </submittedName>
</protein>
<evidence type="ECO:0000313" key="11">
    <source>
        <dbReference type="Proteomes" id="UP000504634"/>
    </source>
</evidence>
<dbReference type="Pfam" id="PF01773">
    <property type="entry name" value="Nucleos_tra2_N"/>
    <property type="match status" value="1"/>
</dbReference>
<proteinExistence type="inferred from homology"/>
<dbReference type="GO" id="GO:0005415">
    <property type="term" value="F:nucleoside:sodium symporter activity"/>
    <property type="evidence" value="ECO:0007669"/>
    <property type="project" value="TreeGrafter"/>
</dbReference>
<dbReference type="GeneID" id="115633890"/>
<feature type="transmembrane region" description="Helical" evidence="7">
    <location>
        <begin position="164"/>
        <end position="183"/>
    </location>
</feature>
<evidence type="ECO:0000259" key="9">
    <source>
        <dbReference type="Pfam" id="PF07662"/>
    </source>
</evidence>
<feature type="transmembrane region" description="Helical" evidence="7">
    <location>
        <begin position="30"/>
        <end position="52"/>
    </location>
</feature>
<evidence type="ECO:0000259" key="10">
    <source>
        <dbReference type="Pfam" id="PF07670"/>
    </source>
</evidence>
<evidence type="ECO:0000256" key="7">
    <source>
        <dbReference type="SAM" id="Phobius"/>
    </source>
</evidence>
<dbReference type="AlphaFoldDB" id="A0A6J2UGM2"/>
<dbReference type="InterPro" id="IPR011642">
    <property type="entry name" value="Gate_dom"/>
</dbReference>
<feature type="domain" description="Concentrative nucleoside transporter N-terminal" evidence="8">
    <location>
        <begin position="174"/>
        <end position="243"/>
    </location>
</feature>